<feature type="region of interest" description="Disordered" evidence="1">
    <location>
        <begin position="414"/>
        <end position="457"/>
    </location>
</feature>
<dbReference type="RefSeq" id="WP_371952446.1">
    <property type="nucleotide sequence ID" value="NZ_JAXCEI010000012.1"/>
</dbReference>
<reference evidence="3 4" key="1">
    <citation type="submission" date="2023-11" db="EMBL/GenBank/DDBJ databases">
        <title>Actinomadura monticuli sp. nov., isolated from volcanic ash.</title>
        <authorList>
            <person name="Lee S.D."/>
            <person name="Yang H."/>
            <person name="Kim I.S."/>
        </authorList>
    </citation>
    <scope>NUCLEOTIDE SEQUENCE [LARGE SCALE GENOMIC DNA]</scope>
    <source>
        <strain evidence="3 4">DLS-62</strain>
    </source>
</reference>
<feature type="transmembrane region" description="Helical" evidence="2">
    <location>
        <begin position="61"/>
        <end position="83"/>
    </location>
</feature>
<keyword evidence="2" id="KW-0812">Transmembrane</keyword>
<dbReference type="EMBL" id="JAXCEI010000012">
    <property type="protein sequence ID" value="MFA1542294.1"/>
    <property type="molecule type" value="Genomic_DNA"/>
</dbReference>
<feature type="region of interest" description="Disordered" evidence="1">
    <location>
        <begin position="1"/>
        <end position="54"/>
    </location>
</feature>
<protein>
    <submittedName>
        <fullName evidence="3">Uncharacterized protein</fullName>
    </submittedName>
</protein>
<evidence type="ECO:0000256" key="2">
    <source>
        <dbReference type="SAM" id="Phobius"/>
    </source>
</evidence>
<accession>A0ABV4QGI3</accession>
<evidence type="ECO:0000313" key="3">
    <source>
        <dbReference type="EMBL" id="MFA1542294.1"/>
    </source>
</evidence>
<keyword evidence="2" id="KW-0472">Membrane</keyword>
<sequence>MNAEQDDPSPQHEPPPQYEPPSQHETSPRPGGGSAMDGPVPPGGVMPGKSGRQRRGRGARIIAVAGAAAVVVVAGGAVAALAFGGDGEPPKRKATPTVSAPPPAWTVAAGRGLTSGTGVRYDGTMTLKGRPVQAHLRVTPSGSTTGRLVAGTLTADIVAVDGVTYVKAGLAFWRDYAGEITHPDHYAGRWSKAPASAPGFDVPQVLGPKAIAKALAKTSGNPPTEVVNGVRAYRVKTAAAEYLVMAAAPYRLLSVRAAAQSAPRFTAAPVAAPATLFAELRPRVAALGGAGDPNLRFRPGTLTFSNCEQNTNGCTVSLPATLTAPETAVPDGARAALLASITSRGRPLGSCRTSGDVQGDRSVVLRCTVTSRLWRDWMKKALDNPGSYPYEASARVVGEALDAADVPELLAQVDRERTAVLKPDPATPNPATSAPGAPAAERSDGPEVATSRSPGRP</sequence>
<keyword evidence="2" id="KW-1133">Transmembrane helix</keyword>
<dbReference type="Gene3D" id="2.50.20.20">
    <property type="match status" value="1"/>
</dbReference>
<evidence type="ECO:0000313" key="4">
    <source>
        <dbReference type="Proteomes" id="UP001569963"/>
    </source>
</evidence>
<gene>
    <name evidence="3" type="ORF">SM611_25445</name>
</gene>
<dbReference type="Proteomes" id="UP001569963">
    <property type="component" value="Unassembled WGS sequence"/>
</dbReference>
<proteinExistence type="predicted"/>
<name>A0ABV4QGI3_9ACTN</name>
<comment type="caution">
    <text evidence="3">The sequence shown here is derived from an EMBL/GenBank/DDBJ whole genome shotgun (WGS) entry which is preliminary data.</text>
</comment>
<feature type="region of interest" description="Disordered" evidence="1">
    <location>
        <begin position="83"/>
        <end position="103"/>
    </location>
</feature>
<evidence type="ECO:0000256" key="1">
    <source>
        <dbReference type="SAM" id="MobiDB-lite"/>
    </source>
</evidence>
<keyword evidence="4" id="KW-1185">Reference proteome</keyword>
<organism evidence="3 4">
    <name type="scientific">Actinomadura monticuli</name>
    <dbReference type="NCBI Taxonomy" id="3097367"/>
    <lineage>
        <taxon>Bacteria</taxon>
        <taxon>Bacillati</taxon>
        <taxon>Actinomycetota</taxon>
        <taxon>Actinomycetes</taxon>
        <taxon>Streptosporangiales</taxon>
        <taxon>Thermomonosporaceae</taxon>
        <taxon>Actinomadura</taxon>
    </lineage>
</organism>